<dbReference type="SUPFAM" id="SSF53098">
    <property type="entry name" value="Ribonuclease H-like"/>
    <property type="match status" value="1"/>
</dbReference>
<evidence type="ECO:0000256" key="1">
    <source>
        <dbReference type="ARBA" id="ARBA00022722"/>
    </source>
</evidence>
<dbReference type="PANTHER" id="PTHR30231:SF4">
    <property type="entry name" value="PROTEIN NEN2"/>
    <property type="match status" value="1"/>
</dbReference>
<sequence length="369" mass="41417">MLLLLFGKDGTFLFRYRRRSLRFLHGRVWAGHNIVKFDCVRIREAFEKIGRPAPEPKGIIDSLALLTQKFGRRAGDMKMETLANYFGLGKQTHRSLDDVRMNLEVLKYCATVLFLESSLPDIFTADCAVSPGPTTSSSSKLYSESPILDMYTLSPSSPSESVPNISLMDLENARATVEGCSGYAGFLELDEVSTTSISASITLHYHGTHRIKLLHKNLTRVRFGINPKFVDQAGWPCLSFLVDASPIFCEILDSCDAVAKKISEDHGSSSEWRHAVIRNYSYINTPTVRLHIPTIVNGDTAQYGTEIHRKDHSGNVQQYIFDKFDVTELSNLLRTRISVDAFFSLDTYDYQQSAGIHLVAKKLVIHPSQ</sequence>
<organism evidence="5 6">
    <name type="scientific">Gossypium tomentosum</name>
    <name type="common">Hawaiian cotton</name>
    <name type="synonym">Gossypium sandvicense</name>
    <dbReference type="NCBI Taxonomy" id="34277"/>
    <lineage>
        <taxon>Eukaryota</taxon>
        <taxon>Viridiplantae</taxon>
        <taxon>Streptophyta</taxon>
        <taxon>Embryophyta</taxon>
        <taxon>Tracheophyta</taxon>
        <taxon>Spermatophyta</taxon>
        <taxon>Magnoliopsida</taxon>
        <taxon>eudicotyledons</taxon>
        <taxon>Gunneridae</taxon>
        <taxon>Pentapetalae</taxon>
        <taxon>rosids</taxon>
        <taxon>malvids</taxon>
        <taxon>Malvales</taxon>
        <taxon>Malvaceae</taxon>
        <taxon>Malvoideae</taxon>
        <taxon>Gossypium</taxon>
    </lineage>
</organism>
<evidence type="ECO:0000313" key="5">
    <source>
        <dbReference type="EMBL" id="TYH42063.1"/>
    </source>
</evidence>
<feature type="domain" description="Exonuclease" evidence="4">
    <location>
        <begin position="19"/>
        <end position="106"/>
    </location>
</feature>
<gene>
    <name evidence="5" type="ORF">ES332_D11G038100v1</name>
</gene>
<proteinExistence type="predicted"/>
<dbReference type="GO" id="GO:0003676">
    <property type="term" value="F:nucleic acid binding"/>
    <property type="evidence" value="ECO:0007669"/>
    <property type="project" value="InterPro"/>
</dbReference>
<evidence type="ECO:0000259" key="4">
    <source>
        <dbReference type="Pfam" id="PF00929"/>
    </source>
</evidence>
<reference evidence="5 6" key="1">
    <citation type="submission" date="2019-07" db="EMBL/GenBank/DDBJ databases">
        <title>WGS assembly of Gossypium tomentosum.</title>
        <authorList>
            <person name="Chen Z.J."/>
            <person name="Sreedasyam A."/>
            <person name="Ando A."/>
            <person name="Song Q."/>
            <person name="De L."/>
            <person name="Hulse-Kemp A."/>
            <person name="Ding M."/>
            <person name="Ye W."/>
            <person name="Kirkbride R."/>
            <person name="Jenkins J."/>
            <person name="Plott C."/>
            <person name="Lovell J."/>
            <person name="Lin Y.-M."/>
            <person name="Vaughn R."/>
            <person name="Liu B."/>
            <person name="Li W."/>
            <person name="Simpson S."/>
            <person name="Scheffler B."/>
            <person name="Saski C."/>
            <person name="Grover C."/>
            <person name="Hu G."/>
            <person name="Conover J."/>
            <person name="Carlson J."/>
            <person name="Shu S."/>
            <person name="Boston L."/>
            <person name="Williams M."/>
            <person name="Peterson D."/>
            <person name="Mcgee K."/>
            <person name="Jones D."/>
            <person name="Wendel J."/>
            <person name="Stelly D."/>
            <person name="Grimwood J."/>
            <person name="Schmutz J."/>
        </authorList>
    </citation>
    <scope>NUCLEOTIDE SEQUENCE [LARGE SCALE GENOMIC DNA]</scope>
    <source>
        <strain evidence="5">7179.01</strain>
    </source>
</reference>
<evidence type="ECO:0000256" key="3">
    <source>
        <dbReference type="ARBA" id="ARBA00022839"/>
    </source>
</evidence>
<keyword evidence="3" id="KW-0269">Exonuclease</keyword>
<evidence type="ECO:0000313" key="6">
    <source>
        <dbReference type="Proteomes" id="UP000322667"/>
    </source>
</evidence>
<dbReference type="InterPro" id="IPR013520">
    <property type="entry name" value="Ribonucl_H"/>
</dbReference>
<evidence type="ECO:0000256" key="2">
    <source>
        <dbReference type="ARBA" id="ARBA00022801"/>
    </source>
</evidence>
<dbReference type="PANTHER" id="PTHR30231">
    <property type="entry name" value="DNA POLYMERASE III SUBUNIT EPSILON"/>
    <property type="match status" value="1"/>
</dbReference>
<dbReference type="Pfam" id="PF00929">
    <property type="entry name" value="RNase_T"/>
    <property type="match status" value="1"/>
</dbReference>
<accession>A0A5D2IIX2</accession>
<keyword evidence="6" id="KW-1185">Reference proteome</keyword>
<dbReference type="InterPro" id="IPR012337">
    <property type="entry name" value="RNaseH-like_sf"/>
</dbReference>
<dbReference type="InterPro" id="IPR036397">
    <property type="entry name" value="RNaseH_sf"/>
</dbReference>
<dbReference type="Proteomes" id="UP000322667">
    <property type="component" value="Chromosome D11"/>
</dbReference>
<keyword evidence="1" id="KW-0540">Nuclease</keyword>
<dbReference type="GO" id="GO:0008408">
    <property type="term" value="F:3'-5' exonuclease activity"/>
    <property type="evidence" value="ECO:0007669"/>
    <property type="project" value="TreeGrafter"/>
</dbReference>
<dbReference type="Gene3D" id="3.30.420.10">
    <property type="entry name" value="Ribonuclease H-like superfamily/Ribonuclease H"/>
    <property type="match status" value="1"/>
</dbReference>
<name>A0A5D2IIX2_GOSTO</name>
<protein>
    <recommendedName>
        <fullName evidence="4">Exonuclease domain-containing protein</fullName>
    </recommendedName>
</protein>
<dbReference type="EMBL" id="CM017633">
    <property type="protein sequence ID" value="TYH42063.1"/>
    <property type="molecule type" value="Genomic_DNA"/>
</dbReference>
<dbReference type="AlphaFoldDB" id="A0A5D2IIX2"/>
<keyword evidence="2" id="KW-0378">Hydrolase</keyword>